<evidence type="ECO:0000313" key="1">
    <source>
        <dbReference type="EMBL" id="QRI52625.1"/>
    </source>
</evidence>
<dbReference type="InterPro" id="IPR029044">
    <property type="entry name" value="Nucleotide-diphossugar_trans"/>
</dbReference>
<reference evidence="1 2" key="1">
    <citation type="journal article" date="2014" name="J. Infect. Dis.">
        <title>Molecular characterization of a novel botulinum neurotoxin type H gene.</title>
        <authorList>
            <person name="Dover N."/>
            <person name="Barash J.R."/>
            <person name="Hill K.K."/>
            <person name="Xie G."/>
            <person name="Arnon S.S."/>
        </authorList>
    </citation>
    <scope>NUCLEOTIDE SEQUENCE [LARGE SCALE GENOMIC DNA]</scope>
    <source>
        <strain evidence="1 2">IBCA10-7060</strain>
    </source>
</reference>
<organism evidence="1 2">
    <name type="scientific">Clostridium botulinum</name>
    <dbReference type="NCBI Taxonomy" id="1491"/>
    <lineage>
        <taxon>Bacteria</taxon>
        <taxon>Bacillati</taxon>
        <taxon>Bacillota</taxon>
        <taxon>Clostridia</taxon>
        <taxon>Eubacteriales</taxon>
        <taxon>Clostridiaceae</taxon>
        <taxon>Clostridium</taxon>
    </lineage>
</organism>
<dbReference type="SUPFAM" id="SSF53448">
    <property type="entry name" value="Nucleotide-diphospho-sugar transferases"/>
    <property type="match status" value="1"/>
</dbReference>
<dbReference type="EMBL" id="CP069280">
    <property type="protein sequence ID" value="QRI52625.1"/>
    <property type="molecule type" value="Genomic_DNA"/>
</dbReference>
<proteinExistence type="predicted"/>
<dbReference type="SUPFAM" id="SSF53335">
    <property type="entry name" value="S-adenosyl-L-methionine-dependent methyltransferases"/>
    <property type="match status" value="1"/>
</dbReference>
<protein>
    <submittedName>
        <fullName evidence="1">TIGR00180 family glycosyltransferase</fullName>
    </submittedName>
</protein>
<dbReference type="Gene3D" id="3.40.50.720">
    <property type="entry name" value="NAD(P)-binding Rossmann-like Domain"/>
    <property type="match status" value="1"/>
</dbReference>
<dbReference type="InterPro" id="IPR029063">
    <property type="entry name" value="SAM-dependent_MTases_sf"/>
</dbReference>
<evidence type="ECO:0000313" key="2">
    <source>
        <dbReference type="Proteomes" id="UP000663464"/>
    </source>
</evidence>
<name>A0ABD7CHK7_CLOBO</name>
<dbReference type="Proteomes" id="UP000663464">
    <property type="component" value="Chromosome"/>
</dbReference>
<dbReference type="AlphaFoldDB" id="A0ABD7CHK7"/>
<dbReference type="Gene3D" id="3.40.50.2000">
    <property type="entry name" value="Glycogen Phosphorylase B"/>
    <property type="match status" value="1"/>
</dbReference>
<dbReference type="RefSeq" id="WP_041345816.1">
    <property type="nucleotide sequence ID" value="NZ_CP069280.1"/>
</dbReference>
<gene>
    <name evidence="1" type="ORF">JQS73_14465</name>
</gene>
<dbReference type="InterPro" id="IPR031042">
    <property type="entry name" value="Glyco_TIGR04440"/>
</dbReference>
<sequence>MDMCFLEGDESALRKEKLILFGASKMGETVYGLLKDGYDIDYFCDNDKNKWGKELCGLKIISPEYLSKEKFKHSNIIITSMYYKEISKQLNRSGIYNYKIFKTWEIEEKTLYNLFLDLFYYDKLSKVHITRDKLNNTHLKKILFISQENFSEEWKLAKILRDKNVDVDLLRINRNNDEYKNELFENIYNINWFKDSLKKIDFSNYDVIHNFCYNVKDLNILKSLKKPMIYYLPSSIDNNYYFKSFTHDIINEKLNNCDKLIYDNPNRIYSLEAIESNKKLFLKINSKLSREDLECNTEDVEKYCNIDNKIHIAYIIDESLYKINYRLLKEIFIKLADDNIHIHYYIEEDNDFQFESKYIHKEIINKNKFINELRKYDAALVLNDLRLRDEFVASTVIPKYFYYYVGANLPIIVNGFPLVENLVEMRGIGGKINFKGDILEQINYIRSISYDKKIISEFLIESEEDTLINFYKKVKLDYELSNKKSDFKMDNIEEYKVAVLMPTKDRPEYLKRQLMYLTSMSDEELDVYVYIADSSSKDIINNNKKFIKHLNNNKIQHFIYDKNMDFNHKILNTVQNINIEELFICADDDFIIKETLKKSLKILSNSQEYMAVKGTTVYFDELRFNKIKVITSGLANLEEDNKIERLKKYYNNYCEQLWYMLIKTKLFIKCLRETIENEDYLTLNPRFAEYLYYFIVVLNGKVKKIDDVSLLREESINSAQYILKNFSHSVLDGTFNENCKKIHKIIKSVLEADIMKDFNVNDLMIHFLNKSYGIKKEFININNNIFDLGLLKKGLIEAGHLNY</sequence>
<dbReference type="NCBIfam" id="TIGR04440">
    <property type="entry name" value="glyco_TIGR04440"/>
    <property type="match status" value="1"/>
</dbReference>
<accession>A0ABD7CHK7</accession>